<feature type="non-terminal residue" evidence="1">
    <location>
        <position position="102"/>
    </location>
</feature>
<comment type="caution">
    <text evidence="1">The sequence shown here is derived from an EMBL/GenBank/DDBJ whole genome shotgun (WGS) entry which is preliminary data.</text>
</comment>
<feature type="non-terminal residue" evidence="1">
    <location>
        <position position="1"/>
    </location>
</feature>
<proteinExistence type="predicted"/>
<protein>
    <submittedName>
        <fullName evidence="1">Uncharacterized protein</fullName>
    </submittedName>
</protein>
<gene>
    <name evidence="1" type="ORF">PENTCL1PPCAC_4125</name>
</gene>
<dbReference type="Proteomes" id="UP001432027">
    <property type="component" value="Unassembled WGS sequence"/>
</dbReference>
<dbReference type="Gene3D" id="3.15.10.10">
    <property type="entry name" value="Bactericidal permeability-increasing protein, domain 1"/>
    <property type="match status" value="1"/>
</dbReference>
<dbReference type="AlphaFoldDB" id="A0AAV5SGF2"/>
<dbReference type="EMBL" id="BTSX01000001">
    <property type="protein sequence ID" value="GMS81950.1"/>
    <property type="molecule type" value="Genomic_DNA"/>
</dbReference>
<name>A0AAV5SGF2_9BILA</name>
<reference evidence="1" key="1">
    <citation type="submission" date="2023-10" db="EMBL/GenBank/DDBJ databases">
        <title>Genome assembly of Pristionchus species.</title>
        <authorList>
            <person name="Yoshida K."/>
            <person name="Sommer R.J."/>
        </authorList>
    </citation>
    <scope>NUCLEOTIDE SEQUENCE</scope>
    <source>
        <strain evidence="1">RS0144</strain>
    </source>
</reference>
<evidence type="ECO:0000313" key="2">
    <source>
        <dbReference type="Proteomes" id="UP001432027"/>
    </source>
</evidence>
<organism evidence="1 2">
    <name type="scientific">Pristionchus entomophagus</name>
    <dbReference type="NCBI Taxonomy" id="358040"/>
    <lineage>
        <taxon>Eukaryota</taxon>
        <taxon>Metazoa</taxon>
        <taxon>Ecdysozoa</taxon>
        <taxon>Nematoda</taxon>
        <taxon>Chromadorea</taxon>
        <taxon>Rhabditida</taxon>
        <taxon>Rhabditina</taxon>
        <taxon>Diplogasteromorpha</taxon>
        <taxon>Diplogasteroidea</taxon>
        <taxon>Neodiplogasteridae</taxon>
        <taxon>Pristionchus</taxon>
    </lineage>
</organism>
<keyword evidence="2" id="KW-1185">Reference proteome</keyword>
<sequence>LLYVVTVPSGATVSPVDQHAVVHARLKKSLFELASTTAKKILGEEVPKIPLPSINEKFAGVRVRSRWVRWDGFSAPRTTFTISEEGLRWNTGGGMVKIKIHF</sequence>
<evidence type="ECO:0000313" key="1">
    <source>
        <dbReference type="EMBL" id="GMS81950.1"/>
    </source>
</evidence>
<accession>A0AAV5SGF2</accession>